<reference evidence="14" key="1">
    <citation type="submission" date="2016-10" db="EMBL/GenBank/DDBJ databases">
        <authorList>
            <person name="Varghese N."/>
            <person name="Submissions S."/>
        </authorList>
    </citation>
    <scope>NUCLEOTIDE SEQUENCE [LARGE SCALE GENOMIC DNA]</scope>
    <source>
        <strain evidence="14">CGMCC 1.11101</strain>
    </source>
</reference>
<dbReference type="AlphaFoldDB" id="A0A1I5C8H3"/>
<feature type="transmembrane region" description="Helical" evidence="11">
    <location>
        <begin position="160"/>
        <end position="183"/>
    </location>
</feature>
<feature type="transmembrane region" description="Helical" evidence="11">
    <location>
        <begin position="375"/>
        <end position="393"/>
    </location>
</feature>
<dbReference type="PROSITE" id="PS00217">
    <property type="entry name" value="SUGAR_TRANSPORT_2"/>
    <property type="match status" value="1"/>
</dbReference>
<gene>
    <name evidence="13" type="ORF">SAMN05216219_2268</name>
</gene>
<feature type="transmembrane region" description="Helical" evidence="11">
    <location>
        <begin position="119"/>
        <end position="139"/>
    </location>
</feature>
<evidence type="ECO:0000256" key="10">
    <source>
        <dbReference type="ARBA" id="ARBA00039918"/>
    </source>
</evidence>
<dbReference type="EMBL" id="FOVM01000006">
    <property type="protein sequence ID" value="SFN83176.1"/>
    <property type="molecule type" value="Genomic_DNA"/>
</dbReference>
<dbReference type="InterPro" id="IPR005829">
    <property type="entry name" value="Sugar_transporter_CS"/>
</dbReference>
<evidence type="ECO:0000256" key="7">
    <source>
        <dbReference type="ARBA" id="ARBA00022989"/>
    </source>
</evidence>
<dbReference type="PANTHER" id="PTHR43528">
    <property type="entry name" value="ALPHA-KETOGLUTARATE PERMEASE"/>
    <property type="match status" value="1"/>
</dbReference>
<dbReference type="InterPro" id="IPR020846">
    <property type="entry name" value="MFS_dom"/>
</dbReference>
<dbReference type="SUPFAM" id="SSF103473">
    <property type="entry name" value="MFS general substrate transporter"/>
    <property type="match status" value="1"/>
</dbReference>
<dbReference type="OrthoDB" id="8953821at2"/>
<comment type="subcellular location">
    <subcellularLocation>
        <location evidence="1">Cell membrane</location>
        <topology evidence="1">Multi-pass membrane protein</topology>
    </subcellularLocation>
</comment>
<protein>
    <recommendedName>
        <fullName evidence="10">Putative proline/betaine transporter</fullName>
    </recommendedName>
</protein>
<comment type="similarity">
    <text evidence="2">Belongs to the major facilitator superfamily. Metabolite:H+ Symporter (MHS) family (TC 2.A.1.6) family.</text>
</comment>
<proteinExistence type="inferred from homology"/>
<dbReference type="GO" id="GO:0005886">
    <property type="term" value="C:plasma membrane"/>
    <property type="evidence" value="ECO:0007669"/>
    <property type="project" value="UniProtKB-SubCell"/>
</dbReference>
<evidence type="ECO:0000313" key="14">
    <source>
        <dbReference type="Proteomes" id="UP000198867"/>
    </source>
</evidence>
<sequence>MTTPTITPETSISRPSLASRVKSLFASTAGNLLEWYEWSAYAVFSPFIAAAMFEPTDPGSALLATFAVFAVGFLMRPIGGWVFGLIGDRRGRKFVLLITMLMMAAACFLIGLTPGYSEIGVWASVLLLVLRCLQGFAHGGESAASTTYVAEIAPKEKRGLWTSAVFIAITGGSVLAFLIGAIITSIFGSEAVGEWAWRVPFILGGLLALVVLWLRRNMNESDVFEEDVADSALNATPPTTRAQNVRIALKMIFFTAGVTAVNYTWGSYMTTFAITQRGMDPSTAYWMSVIAQLICCISMPFWGMLSDRFGRKPMIFMFAVASIALTIPLTSLISDQGWTLLVAVGIALTLWAIPGSIYSAVLAENFPTRVRTRGIGIAYALSVALFGGTAPYLNQLFVSFDLGWMFSVYIMFLCVLTIVATLFMKETKGIDLKDA</sequence>
<dbReference type="InterPro" id="IPR011701">
    <property type="entry name" value="MFS"/>
</dbReference>
<evidence type="ECO:0000256" key="4">
    <source>
        <dbReference type="ARBA" id="ARBA00022475"/>
    </source>
</evidence>
<keyword evidence="5 11" id="KW-0812">Transmembrane</keyword>
<feature type="transmembrane region" description="Helical" evidence="11">
    <location>
        <begin position="61"/>
        <end position="87"/>
    </location>
</feature>
<keyword evidence="7 11" id="KW-1133">Transmembrane helix</keyword>
<dbReference type="Pfam" id="PF07690">
    <property type="entry name" value="MFS_1"/>
    <property type="match status" value="1"/>
</dbReference>
<dbReference type="FunFam" id="1.20.1250.20:FF:000001">
    <property type="entry name" value="Dicarboxylate MFS transporter"/>
    <property type="match status" value="1"/>
</dbReference>
<comment type="function">
    <text evidence="9">May be a proton symporter involved in the uptake of osmolytes such as proline and glycine betaine.</text>
</comment>
<evidence type="ECO:0000256" key="2">
    <source>
        <dbReference type="ARBA" id="ARBA00008240"/>
    </source>
</evidence>
<feature type="domain" description="Major facilitator superfamily (MFS) profile" evidence="12">
    <location>
        <begin position="23"/>
        <end position="428"/>
    </location>
</feature>
<evidence type="ECO:0000313" key="13">
    <source>
        <dbReference type="EMBL" id="SFN83176.1"/>
    </source>
</evidence>
<evidence type="ECO:0000256" key="6">
    <source>
        <dbReference type="ARBA" id="ARBA00022847"/>
    </source>
</evidence>
<dbReference type="InterPro" id="IPR051084">
    <property type="entry name" value="H+-coupled_symporters"/>
</dbReference>
<feature type="transmembrane region" description="Helical" evidence="11">
    <location>
        <begin position="285"/>
        <end position="303"/>
    </location>
</feature>
<organism evidence="13 14">
    <name type="scientific">Mycetocola miduiensis</name>
    <dbReference type="NCBI Taxonomy" id="995034"/>
    <lineage>
        <taxon>Bacteria</taxon>
        <taxon>Bacillati</taxon>
        <taxon>Actinomycetota</taxon>
        <taxon>Actinomycetes</taxon>
        <taxon>Micrococcales</taxon>
        <taxon>Microbacteriaceae</taxon>
        <taxon>Mycetocola</taxon>
    </lineage>
</organism>
<keyword evidence="8 11" id="KW-0472">Membrane</keyword>
<dbReference type="InterPro" id="IPR036259">
    <property type="entry name" value="MFS_trans_sf"/>
</dbReference>
<feature type="transmembrane region" description="Helical" evidence="11">
    <location>
        <begin position="340"/>
        <end position="363"/>
    </location>
</feature>
<evidence type="ECO:0000256" key="3">
    <source>
        <dbReference type="ARBA" id="ARBA00022448"/>
    </source>
</evidence>
<dbReference type="PANTHER" id="PTHR43528:SF1">
    <property type="entry name" value="ALPHA-KETOGLUTARATE PERMEASE"/>
    <property type="match status" value="1"/>
</dbReference>
<dbReference type="Proteomes" id="UP000198867">
    <property type="component" value="Unassembled WGS sequence"/>
</dbReference>
<evidence type="ECO:0000259" key="12">
    <source>
        <dbReference type="PROSITE" id="PS50850"/>
    </source>
</evidence>
<evidence type="ECO:0000256" key="8">
    <source>
        <dbReference type="ARBA" id="ARBA00023136"/>
    </source>
</evidence>
<keyword evidence="4" id="KW-1003">Cell membrane</keyword>
<feature type="transmembrane region" description="Helical" evidence="11">
    <location>
        <begin position="195"/>
        <end position="214"/>
    </location>
</feature>
<feature type="transmembrane region" description="Helical" evidence="11">
    <location>
        <begin position="405"/>
        <end position="424"/>
    </location>
</feature>
<accession>A0A1I5C8H3</accession>
<keyword evidence="6" id="KW-0769">Symport</keyword>
<dbReference type="STRING" id="995034.SAMN05216219_2268"/>
<evidence type="ECO:0000256" key="11">
    <source>
        <dbReference type="SAM" id="Phobius"/>
    </source>
</evidence>
<name>A0A1I5C8H3_9MICO</name>
<dbReference type="GO" id="GO:0015293">
    <property type="term" value="F:symporter activity"/>
    <property type="evidence" value="ECO:0007669"/>
    <property type="project" value="UniProtKB-KW"/>
</dbReference>
<dbReference type="RefSeq" id="WP_090711499.1">
    <property type="nucleotide sequence ID" value="NZ_FOVM01000006.1"/>
</dbReference>
<evidence type="ECO:0000256" key="9">
    <source>
        <dbReference type="ARBA" id="ARBA00037295"/>
    </source>
</evidence>
<dbReference type="Gene3D" id="1.20.1250.20">
    <property type="entry name" value="MFS general substrate transporter like domains"/>
    <property type="match status" value="2"/>
</dbReference>
<keyword evidence="3" id="KW-0813">Transport</keyword>
<dbReference type="PROSITE" id="PS50850">
    <property type="entry name" value="MFS"/>
    <property type="match status" value="1"/>
</dbReference>
<feature type="transmembrane region" description="Helical" evidence="11">
    <location>
        <begin position="94"/>
        <end position="113"/>
    </location>
</feature>
<evidence type="ECO:0000256" key="5">
    <source>
        <dbReference type="ARBA" id="ARBA00022692"/>
    </source>
</evidence>
<feature type="transmembrane region" description="Helical" evidence="11">
    <location>
        <begin position="247"/>
        <end position="265"/>
    </location>
</feature>
<evidence type="ECO:0000256" key="1">
    <source>
        <dbReference type="ARBA" id="ARBA00004651"/>
    </source>
</evidence>
<keyword evidence="14" id="KW-1185">Reference proteome</keyword>
<feature type="transmembrane region" description="Helical" evidence="11">
    <location>
        <begin position="315"/>
        <end position="334"/>
    </location>
</feature>